<proteinExistence type="predicted"/>
<comment type="caution">
    <text evidence="1">The sequence shown here is derived from an EMBL/GenBank/DDBJ whole genome shotgun (WGS) entry which is preliminary data.</text>
</comment>
<reference evidence="2" key="1">
    <citation type="journal article" date="2019" name="Int. J. Syst. Evol. Microbiol.">
        <title>The Global Catalogue of Microorganisms (GCM) 10K type strain sequencing project: providing services to taxonomists for standard genome sequencing and annotation.</title>
        <authorList>
            <consortium name="The Broad Institute Genomics Platform"/>
            <consortium name="The Broad Institute Genome Sequencing Center for Infectious Disease"/>
            <person name="Wu L."/>
            <person name="Ma J."/>
        </authorList>
    </citation>
    <scope>NUCLEOTIDE SEQUENCE [LARGE SCALE GENOMIC DNA]</scope>
    <source>
        <strain evidence="2">CCUG 49339</strain>
    </source>
</reference>
<evidence type="ECO:0000313" key="1">
    <source>
        <dbReference type="EMBL" id="MFD1736794.1"/>
    </source>
</evidence>
<dbReference type="EMBL" id="JBHUEM010000011">
    <property type="protein sequence ID" value="MFD1736794.1"/>
    <property type="molecule type" value="Genomic_DNA"/>
</dbReference>
<sequence>MEIHILDQIIKTENQDQKIFECINTILTKNNLFVDYLLIDENVIYENFEKYLEENIEDIQIIKVVTITLKKLLSKSFESIKLYIDRAKPEINKIVEQFYSGPTRDSWDKFSLLVEGLQWIIQILDAQGNHIENEKVRNNLIHEKELITGELTNLLGAVETKDMVLIADIIQYEIIPIIERIEVLIIDKYQPSENGLN</sequence>
<gene>
    <name evidence="1" type="ORF">ACFSCX_09460</name>
</gene>
<dbReference type="RefSeq" id="WP_377927965.1">
    <property type="nucleotide sequence ID" value="NZ_JBHUEM010000011.1"/>
</dbReference>
<protein>
    <submittedName>
        <fullName evidence="1">Uncharacterized protein</fullName>
    </submittedName>
</protein>
<name>A0ABW4LPT2_9BACI</name>
<accession>A0ABW4LPT2</accession>
<organism evidence="1 2">
    <name type="scientific">Bacillus salitolerans</name>
    <dbReference type="NCBI Taxonomy" id="1437434"/>
    <lineage>
        <taxon>Bacteria</taxon>
        <taxon>Bacillati</taxon>
        <taxon>Bacillota</taxon>
        <taxon>Bacilli</taxon>
        <taxon>Bacillales</taxon>
        <taxon>Bacillaceae</taxon>
        <taxon>Bacillus</taxon>
    </lineage>
</organism>
<dbReference type="Proteomes" id="UP001597214">
    <property type="component" value="Unassembled WGS sequence"/>
</dbReference>
<keyword evidence="2" id="KW-1185">Reference proteome</keyword>
<evidence type="ECO:0000313" key="2">
    <source>
        <dbReference type="Proteomes" id="UP001597214"/>
    </source>
</evidence>